<keyword evidence="7" id="KW-1185">Reference proteome</keyword>
<evidence type="ECO:0000256" key="1">
    <source>
        <dbReference type="ARBA" id="ARBA00022630"/>
    </source>
</evidence>
<feature type="domain" description="Luciferase-like" evidence="5">
    <location>
        <begin position="18"/>
        <end position="311"/>
    </location>
</feature>
<keyword evidence="1" id="KW-0285">Flavoprotein</keyword>
<keyword evidence="3" id="KW-0560">Oxidoreductase</keyword>
<dbReference type="Pfam" id="PF00296">
    <property type="entry name" value="Bac_luciferase"/>
    <property type="match status" value="1"/>
</dbReference>
<name>A0ABY7ZX01_9ACTN</name>
<dbReference type="InterPro" id="IPR051260">
    <property type="entry name" value="Diverse_substr_monoxygenases"/>
</dbReference>
<gene>
    <name evidence="6" type="ORF">PVK37_09165</name>
</gene>
<evidence type="ECO:0000256" key="4">
    <source>
        <dbReference type="ARBA" id="ARBA00023033"/>
    </source>
</evidence>
<reference evidence="6 7" key="1">
    <citation type="submission" date="2023-02" db="EMBL/GenBank/DDBJ databases">
        <authorList>
            <person name="Mo P."/>
        </authorList>
    </citation>
    <scope>NUCLEOTIDE SEQUENCE [LARGE SCALE GENOMIC DNA]</scope>
    <source>
        <strain evidence="6 7">HUAS 3</strain>
    </source>
</reference>
<sequence>MYLAVALDGLGSHPAAHRTAGQDPAARFDPGRVVELARLAERGRLDLLTVDGRSADRPDPGRPYGALDAWLVLALVAAHTEHIALVGAGYAKGDPLETAARVATLDRICAGRGGWQPRVVISDEQRRRATADPLGHVAFTEERFARVTDFVAAVTDAWASWPEGGRPRPLDTPDRYATVPVPVDGPPLTAVLAHFRTPYQLAVRYADVVFVTPRDRDDVLAIRAELAGIRAEVGRTRPLAVLADLNVVLAGTVSAARKRQDLLDAYDSGVSDAAGYVGDAAGLADLLTEWHRDGGVDGFRLRPAVLPDDLVATVHEVVPLLQERGLFETTYPGPLRTRLRRGSA</sequence>
<keyword evidence="4" id="KW-0503">Monooxygenase</keyword>
<evidence type="ECO:0000256" key="2">
    <source>
        <dbReference type="ARBA" id="ARBA00022643"/>
    </source>
</evidence>
<organism evidence="6 7">
    <name type="scientific">Micromonospora cathayae</name>
    <dbReference type="NCBI Taxonomy" id="3028804"/>
    <lineage>
        <taxon>Bacteria</taxon>
        <taxon>Bacillati</taxon>
        <taxon>Actinomycetota</taxon>
        <taxon>Actinomycetes</taxon>
        <taxon>Micromonosporales</taxon>
        <taxon>Micromonosporaceae</taxon>
        <taxon>Micromonospora</taxon>
    </lineage>
</organism>
<evidence type="ECO:0000313" key="7">
    <source>
        <dbReference type="Proteomes" id="UP001219605"/>
    </source>
</evidence>
<dbReference type="RefSeq" id="WP_275033378.1">
    <property type="nucleotide sequence ID" value="NZ_CP118615.1"/>
</dbReference>
<accession>A0ABY7ZX01</accession>
<evidence type="ECO:0000256" key="3">
    <source>
        <dbReference type="ARBA" id="ARBA00023002"/>
    </source>
</evidence>
<protein>
    <submittedName>
        <fullName evidence="6">LLM class flavin-dependent oxidoreductase</fullName>
    </submittedName>
</protein>
<proteinExistence type="predicted"/>
<evidence type="ECO:0000259" key="5">
    <source>
        <dbReference type="Pfam" id="PF00296"/>
    </source>
</evidence>
<dbReference type="PANTHER" id="PTHR30011">
    <property type="entry name" value="ALKANESULFONATE MONOOXYGENASE-RELATED"/>
    <property type="match status" value="1"/>
</dbReference>
<dbReference type="SUPFAM" id="SSF51679">
    <property type="entry name" value="Bacterial luciferase-like"/>
    <property type="match status" value="1"/>
</dbReference>
<dbReference type="Proteomes" id="UP001219605">
    <property type="component" value="Chromosome"/>
</dbReference>
<dbReference type="InterPro" id="IPR036661">
    <property type="entry name" value="Luciferase-like_sf"/>
</dbReference>
<dbReference type="PANTHER" id="PTHR30011:SF16">
    <property type="entry name" value="C2H2 FINGER DOMAIN TRANSCRIPTION FACTOR (EUROFUNG)-RELATED"/>
    <property type="match status" value="1"/>
</dbReference>
<dbReference type="Gene3D" id="3.20.20.30">
    <property type="entry name" value="Luciferase-like domain"/>
    <property type="match status" value="1"/>
</dbReference>
<dbReference type="InterPro" id="IPR011251">
    <property type="entry name" value="Luciferase-like_dom"/>
</dbReference>
<dbReference type="EMBL" id="CP118615">
    <property type="protein sequence ID" value="WDZ86543.1"/>
    <property type="molecule type" value="Genomic_DNA"/>
</dbReference>
<keyword evidence="2" id="KW-0288">FMN</keyword>
<evidence type="ECO:0000313" key="6">
    <source>
        <dbReference type="EMBL" id="WDZ86543.1"/>
    </source>
</evidence>